<evidence type="ECO:0000313" key="20">
    <source>
        <dbReference type="Proteomes" id="UP000000539"/>
    </source>
</evidence>
<evidence type="ECO:0000256" key="8">
    <source>
        <dbReference type="ARBA" id="ARBA00023015"/>
    </source>
</evidence>
<keyword evidence="3" id="KW-0808">Transferase</keyword>
<dbReference type="Pfam" id="PF13639">
    <property type="entry name" value="zf-RING_2"/>
    <property type="match status" value="1"/>
</dbReference>
<evidence type="ECO:0000256" key="9">
    <source>
        <dbReference type="ARBA" id="ARBA00023163"/>
    </source>
</evidence>
<organism evidence="19 20">
    <name type="scientific">Gallus gallus</name>
    <name type="common">Chicken</name>
    <dbReference type="NCBI Taxonomy" id="9031"/>
    <lineage>
        <taxon>Eukaryota</taxon>
        <taxon>Metazoa</taxon>
        <taxon>Chordata</taxon>
        <taxon>Craniata</taxon>
        <taxon>Vertebrata</taxon>
        <taxon>Euteleostomi</taxon>
        <taxon>Archelosauria</taxon>
        <taxon>Archosauria</taxon>
        <taxon>Dinosauria</taxon>
        <taxon>Saurischia</taxon>
        <taxon>Theropoda</taxon>
        <taxon>Coelurosauria</taxon>
        <taxon>Aves</taxon>
        <taxon>Neognathae</taxon>
        <taxon>Galloanserae</taxon>
        <taxon>Galliformes</taxon>
        <taxon>Phasianidae</taxon>
        <taxon>Phasianinae</taxon>
        <taxon>Gallus</taxon>
    </lineage>
</organism>
<dbReference type="PROSITE" id="PS00518">
    <property type="entry name" value="ZF_RING_1"/>
    <property type="match status" value="1"/>
</dbReference>
<dbReference type="InterPro" id="IPR001841">
    <property type="entry name" value="Znf_RING"/>
</dbReference>
<dbReference type="GO" id="GO:0061630">
    <property type="term" value="F:ubiquitin protein ligase activity"/>
    <property type="evidence" value="ECO:0007669"/>
    <property type="project" value="UniProtKB-EC"/>
</dbReference>
<dbReference type="GO" id="GO:0008630">
    <property type="term" value="P:intrinsic apoptotic signaling pathway in response to DNA damage"/>
    <property type="evidence" value="ECO:0007669"/>
    <property type="project" value="UniProtKB-ARBA"/>
</dbReference>
<dbReference type="Ensembl" id="ENSGALT00010006820.1">
    <property type="protein sequence ID" value="ENSGALP00010004159.1"/>
    <property type="gene ID" value="ENSGALG00010002932.1"/>
</dbReference>
<dbReference type="PANTHER" id="PTHR46077:SF1">
    <property type="entry name" value="TOP1 BINDING ARGININE_SERINE RICH PROTEIN, E3 UBIQUITIN LIGASE"/>
    <property type="match status" value="1"/>
</dbReference>
<evidence type="ECO:0000256" key="17">
    <source>
        <dbReference type="SAM" id="MobiDB-lite"/>
    </source>
</evidence>
<dbReference type="GeneTree" id="ENSGT01070000254829"/>
<evidence type="ECO:0000256" key="5">
    <source>
        <dbReference type="ARBA" id="ARBA00022771"/>
    </source>
</evidence>
<dbReference type="Proteomes" id="UP000000539">
    <property type="component" value="Chromosome 4"/>
</dbReference>
<keyword evidence="8" id="KW-0805">Transcription regulation</keyword>
<dbReference type="SMART" id="SM00184">
    <property type="entry name" value="RING"/>
    <property type="match status" value="1"/>
</dbReference>
<evidence type="ECO:0000256" key="11">
    <source>
        <dbReference type="ARBA" id="ARBA00076856"/>
    </source>
</evidence>
<sequence>FDIPREETGGLRGLASRARAALETRCPVCLENWDSVAYTMPCCHQFCFPCIHRWTSTRPQCPLCKQGVQSIIHTVRADNDYKELVLRPAAVASTARRSPTGSWAAQPWGPDEPRRGRPATARPQHHQRRGHPAGRIRTVVELVRLGPGSSWDTYWPQWTLAMSIQFHHVNKVERKTAKKKKMCWYC</sequence>
<dbReference type="CDD" id="cd23130">
    <property type="entry name" value="RING-HC_EHV1-like"/>
    <property type="match status" value="1"/>
</dbReference>
<keyword evidence="6" id="KW-0833">Ubl conjugation pathway</keyword>
<reference evidence="19" key="1">
    <citation type="submission" date="2020-11" db="EMBL/GenBank/DDBJ databases">
        <title>Gallus gallus (Chicken) genome, bGalGal1, GRCg7b, maternal haplotype autosomes + Z &amp; W.</title>
        <authorList>
            <person name="Warren W."/>
            <person name="Formenti G."/>
            <person name="Fedrigo O."/>
            <person name="Haase B."/>
            <person name="Mountcastle J."/>
            <person name="Balacco J."/>
            <person name="Tracey A."/>
            <person name="Schneider V."/>
            <person name="Okimoto R."/>
            <person name="Cheng H."/>
            <person name="Hawken R."/>
            <person name="Howe K."/>
            <person name="Jarvis E.D."/>
        </authorList>
    </citation>
    <scope>NUCLEOTIDE SEQUENCE [LARGE SCALE GENOMIC DNA]</scope>
    <source>
        <strain evidence="19">Broiler</strain>
    </source>
</reference>
<dbReference type="Gene3D" id="3.30.40.10">
    <property type="entry name" value="Zinc/RING finger domain, C3HC4 (zinc finger)"/>
    <property type="match status" value="1"/>
</dbReference>
<comment type="catalytic activity">
    <reaction evidence="1">
        <text>S-ubiquitinyl-[E2 ubiquitin-conjugating enzyme]-L-cysteine + [acceptor protein]-L-lysine = [E2 ubiquitin-conjugating enzyme]-L-cysteine + N(6)-ubiquitinyl-[acceptor protein]-L-lysine.</text>
        <dbReference type="EC" id="2.3.2.27"/>
    </reaction>
</comment>
<protein>
    <recommendedName>
        <fullName evidence="10">E3 ubiquitin-protein ligase Topors</fullName>
        <ecNumber evidence="2">2.3.2.27</ecNumber>
    </recommendedName>
    <alternativeName>
        <fullName evidence="11">RING-type E3 ubiquitin transferase Topors</fullName>
    </alternativeName>
    <alternativeName>
        <fullName evidence="13">SUMO1-protein E3 ligase Topors</fullName>
    </alternativeName>
    <alternativeName>
        <fullName evidence="12">Topoisomerase I-binding RING finger protein</fullName>
    </alternativeName>
    <alternativeName>
        <fullName evidence="14">Topoisomerase I-binding arginine/serine-rich protein</fullName>
    </alternativeName>
    <alternativeName>
        <fullName evidence="15">Tumor suppressor p53-binding protein 3</fullName>
    </alternativeName>
</protein>
<dbReference type="GO" id="GO:0008270">
    <property type="term" value="F:zinc ion binding"/>
    <property type="evidence" value="ECO:0007669"/>
    <property type="project" value="UniProtKB-KW"/>
</dbReference>
<evidence type="ECO:0000256" key="13">
    <source>
        <dbReference type="ARBA" id="ARBA00079040"/>
    </source>
</evidence>
<evidence type="ECO:0000256" key="15">
    <source>
        <dbReference type="ARBA" id="ARBA00082108"/>
    </source>
</evidence>
<dbReference type="EC" id="2.3.2.27" evidence="2"/>
<evidence type="ECO:0000256" key="2">
    <source>
        <dbReference type="ARBA" id="ARBA00012483"/>
    </source>
</evidence>
<keyword evidence="20" id="KW-1185">Reference proteome</keyword>
<evidence type="ECO:0000256" key="7">
    <source>
        <dbReference type="ARBA" id="ARBA00022833"/>
    </source>
</evidence>
<keyword evidence="4" id="KW-0479">Metal-binding</keyword>
<dbReference type="PROSITE" id="PS50089">
    <property type="entry name" value="ZF_RING_2"/>
    <property type="match status" value="1"/>
</dbReference>
<keyword evidence="5 16" id="KW-0863">Zinc-finger</keyword>
<evidence type="ECO:0000256" key="12">
    <source>
        <dbReference type="ARBA" id="ARBA00076940"/>
    </source>
</evidence>
<keyword evidence="7" id="KW-0862">Zinc</keyword>
<dbReference type="AlphaFoldDB" id="A0A8V0XIN7"/>
<feature type="region of interest" description="Disordered" evidence="17">
    <location>
        <begin position="96"/>
        <end position="133"/>
    </location>
</feature>
<evidence type="ECO:0000313" key="19">
    <source>
        <dbReference type="Ensembl" id="ENSGALP00010004159.1"/>
    </source>
</evidence>
<dbReference type="SUPFAM" id="SSF57850">
    <property type="entry name" value="RING/U-box"/>
    <property type="match status" value="1"/>
</dbReference>
<name>A0A8V0XIN7_CHICK</name>
<dbReference type="GO" id="GO:0032391">
    <property type="term" value="C:photoreceptor connecting cilium"/>
    <property type="evidence" value="ECO:0007669"/>
    <property type="project" value="UniProtKB-ARBA"/>
</dbReference>
<dbReference type="InterPro" id="IPR017907">
    <property type="entry name" value="Znf_RING_CS"/>
</dbReference>
<proteinExistence type="predicted"/>
<accession>A0A8V0XIN7</accession>
<evidence type="ECO:0000256" key="16">
    <source>
        <dbReference type="PROSITE-ProRule" id="PRU00175"/>
    </source>
</evidence>
<feature type="domain" description="RING-type" evidence="18">
    <location>
        <begin position="26"/>
        <end position="65"/>
    </location>
</feature>
<keyword evidence="9" id="KW-0804">Transcription</keyword>
<feature type="compositionally biased region" description="Basic residues" evidence="17">
    <location>
        <begin position="123"/>
        <end position="133"/>
    </location>
</feature>
<dbReference type="InterPro" id="IPR013083">
    <property type="entry name" value="Znf_RING/FYVE/PHD"/>
</dbReference>
<evidence type="ECO:0000256" key="1">
    <source>
        <dbReference type="ARBA" id="ARBA00000900"/>
    </source>
</evidence>
<evidence type="ECO:0000256" key="6">
    <source>
        <dbReference type="ARBA" id="ARBA00022786"/>
    </source>
</evidence>
<reference evidence="19" key="2">
    <citation type="submission" date="2025-08" db="UniProtKB">
        <authorList>
            <consortium name="Ensembl"/>
        </authorList>
    </citation>
    <scope>IDENTIFICATION</scope>
    <source>
        <strain evidence="19">broiler</strain>
    </source>
</reference>
<evidence type="ECO:0000259" key="18">
    <source>
        <dbReference type="PROSITE" id="PS50089"/>
    </source>
</evidence>
<evidence type="ECO:0000256" key="14">
    <source>
        <dbReference type="ARBA" id="ARBA00079184"/>
    </source>
</evidence>
<dbReference type="PANTHER" id="PTHR46077">
    <property type="entry name" value="E3 UBIQUITIN-PROTEIN LIGASE TOPORS"/>
    <property type="match status" value="1"/>
</dbReference>
<evidence type="ECO:0000256" key="10">
    <source>
        <dbReference type="ARBA" id="ARBA00071236"/>
    </source>
</evidence>
<evidence type="ECO:0000256" key="3">
    <source>
        <dbReference type="ARBA" id="ARBA00022679"/>
    </source>
</evidence>
<reference evidence="19" key="3">
    <citation type="submission" date="2025-09" db="UniProtKB">
        <authorList>
            <consortium name="Ensembl"/>
        </authorList>
    </citation>
    <scope>IDENTIFICATION</scope>
    <source>
        <strain evidence="19">broiler</strain>
    </source>
</reference>
<dbReference type="FunFam" id="3.30.40.10:FF:000136">
    <property type="entry name" value="E3 ubiquitin-protein ligase Topors"/>
    <property type="match status" value="1"/>
</dbReference>
<evidence type="ECO:0000256" key="4">
    <source>
        <dbReference type="ARBA" id="ARBA00022723"/>
    </source>
</evidence>